<evidence type="ECO:0000313" key="2">
    <source>
        <dbReference type="Proteomes" id="UP001283361"/>
    </source>
</evidence>
<proteinExistence type="predicted"/>
<comment type="caution">
    <text evidence="1">The sequence shown here is derived from an EMBL/GenBank/DDBJ whole genome shotgun (WGS) entry which is preliminary data.</text>
</comment>
<gene>
    <name evidence="1" type="ORF">RRG08_029622</name>
</gene>
<sequence length="596" mass="66783">MKTLILTHSKFFKCIAFLVIVDYCGCCLASPTRILDDRERLINIANKVDAIDNKLNLLSRGQDQHSLLTRIDQKLEKIDQKLDFLALQNGSIAIGTSSKTGGGQLVQNNEVRQGAKEQEEFPYFHCVTLISVQRTPTSNGIRFTFKFTKNTEEVLYRYHDGTGAVKSPESVVEDGDGVWSVSFTCNSTGEDQPPPWFAFSDKVEEEGWSFLEYRHILHLRLNNTESSESFQQVGGLPELHVDPPRAAIYEPGQDFNVTAFIPANDLTQERPYIFESIRGINMSNGEIYMDMDRDKILRDMNENSDTDEATKNITLLTSSSTVNGYLSLGFGIQFEGPIIVRAQVNRIIELRPSNQTTLPPNYLGIFNTPYAGKSGHGDELRECRPGVECSVFCYGAGEAISDMNVVKLLADGSQEPVFSAVKSDIYTGLDFRIITWKFQAEEDSGDDDGISTFQCSASDDTHDKEVTKLVEVLVLLDDGIDDESSNVTVRVDDMDPDIKYLTFSCAMYGRPLPKVTFSGGTSYIFNMNSYEPDKVIKTGQNKAVAKKTLTLDMGYLIHYNYRIYEDDVLPSCGFFSKSQSEYVEHTFEIPNLGLEN</sequence>
<name>A0AAE1CJM0_9GAST</name>
<organism evidence="1 2">
    <name type="scientific">Elysia crispata</name>
    <name type="common">lettuce slug</name>
    <dbReference type="NCBI Taxonomy" id="231223"/>
    <lineage>
        <taxon>Eukaryota</taxon>
        <taxon>Metazoa</taxon>
        <taxon>Spiralia</taxon>
        <taxon>Lophotrochozoa</taxon>
        <taxon>Mollusca</taxon>
        <taxon>Gastropoda</taxon>
        <taxon>Heterobranchia</taxon>
        <taxon>Euthyneura</taxon>
        <taxon>Panpulmonata</taxon>
        <taxon>Sacoglossa</taxon>
        <taxon>Placobranchoidea</taxon>
        <taxon>Plakobranchidae</taxon>
        <taxon>Elysia</taxon>
    </lineage>
</organism>
<dbReference type="AlphaFoldDB" id="A0AAE1CJM0"/>
<keyword evidence="2" id="KW-1185">Reference proteome</keyword>
<evidence type="ECO:0000313" key="1">
    <source>
        <dbReference type="EMBL" id="KAK3701150.1"/>
    </source>
</evidence>
<reference evidence="1" key="1">
    <citation type="journal article" date="2023" name="G3 (Bethesda)">
        <title>A reference genome for the long-term kleptoplast-retaining sea slug Elysia crispata morphotype clarki.</title>
        <authorList>
            <person name="Eastman K.E."/>
            <person name="Pendleton A.L."/>
            <person name="Shaikh M.A."/>
            <person name="Suttiyut T."/>
            <person name="Ogas R."/>
            <person name="Tomko P."/>
            <person name="Gavelis G."/>
            <person name="Widhalm J.R."/>
            <person name="Wisecaver J.H."/>
        </authorList>
    </citation>
    <scope>NUCLEOTIDE SEQUENCE</scope>
    <source>
        <strain evidence="1">ECLA1</strain>
    </source>
</reference>
<dbReference type="EMBL" id="JAWDGP010007897">
    <property type="protein sequence ID" value="KAK3701150.1"/>
    <property type="molecule type" value="Genomic_DNA"/>
</dbReference>
<accession>A0AAE1CJM0</accession>
<protein>
    <submittedName>
        <fullName evidence="1">Uncharacterized protein</fullName>
    </submittedName>
</protein>
<dbReference type="Proteomes" id="UP001283361">
    <property type="component" value="Unassembled WGS sequence"/>
</dbReference>